<reference evidence="3 4" key="1">
    <citation type="submission" date="2023-11" db="EMBL/GenBank/DDBJ databases">
        <title>Coraliomargarita sp. nov., isolated from marine algae.</title>
        <authorList>
            <person name="Lee J.K."/>
            <person name="Baek J.H."/>
            <person name="Kim J.M."/>
            <person name="Choi D.G."/>
            <person name="Jeon C.O."/>
        </authorList>
    </citation>
    <scope>NUCLEOTIDE SEQUENCE [LARGE SCALE GENOMIC DNA]</scope>
    <source>
        <strain evidence="3 4">J2-16</strain>
    </source>
</reference>
<keyword evidence="4" id="KW-1185">Reference proteome</keyword>
<proteinExistence type="predicted"/>
<feature type="transmembrane region" description="Helical" evidence="1">
    <location>
        <begin position="168"/>
        <end position="185"/>
    </location>
</feature>
<evidence type="ECO:0008006" key="5">
    <source>
        <dbReference type="Google" id="ProtNLM"/>
    </source>
</evidence>
<evidence type="ECO:0000313" key="3">
    <source>
        <dbReference type="EMBL" id="WPJ98134.1"/>
    </source>
</evidence>
<organism evidence="3 4">
    <name type="scientific">Coraliomargarita algicola</name>
    <dbReference type="NCBI Taxonomy" id="3092156"/>
    <lineage>
        <taxon>Bacteria</taxon>
        <taxon>Pseudomonadati</taxon>
        <taxon>Verrucomicrobiota</taxon>
        <taxon>Opitutia</taxon>
        <taxon>Puniceicoccales</taxon>
        <taxon>Coraliomargaritaceae</taxon>
        <taxon>Coraliomargarita</taxon>
    </lineage>
</organism>
<evidence type="ECO:0000313" key="4">
    <source>
        <dbReference type="Proteomes" id="UP001324993"/>
    </source>
</evidence>
<keyword evidence="1" id="KW-0812">Transmembrane</keyword>
<keyword evidence="1" id="KW-1133">Transmembrane helix</keyword>
<evidence type="ECO:0000256" key="2">
    <source>
        <dbReference type="SAM" id="SignalP"/>
    </source>
</evidence>
<feature type="signal peptide" evidence="2">
    <location>
        <begin position="1"/>
        <end position="23"/>
    </location>
</feature>
<evidence type="ECO:0000256" key="1">
    <source>
        <dbReference type="SAM" id="Phobius"/>
    </source>
</evidence>
<dbReference type="Proteomes" id="UP001324993">
    <property type="component" value="Chromosome"/>
</dbReference>
<feature type="chain" id="PRO_5047235465" description="PEP-CTERM protein-sorting domain-containing protein" evidence="2">
    <location>
        <begin position="24"/>
        <end position="189"/>
    </location>
</feature>
<name>A0ABZ0RYR2_9BACT</name>
<gene>
    <name evidence="3" type="ORF">SH580_10525</name>
</gene>
<dbReference type="RefSeq" id="WP_319834937.1">
    <property type="nucleotide sequence ID" value="NZ_CP138858.1"/>
</dbReference>
<accession>A0ABZ0RYR2</accession>
<keyword evidence="2" id="KW-0732">Signal</keyword>
<sequence>MRSTSKLPIVCLVALFVAGSASAAVNVTLEAVGVDVVATVTGTANLTDLTYEDSGNFGGGGLSSSAGSFLVGTGEFDIYSLLPSIPFGPGGNFTSDSNTGSALGVFFYTTITTLLVPADYASGESLNATSTFNNKTIADIGATPGSYVWNWGTGANADSVTLTVVPESNTYAALAGIFALACVAMRRRK</sequence>
<protein>
    <recommendedName>
        <fullName evidence="5">PEP-CTERM protein-sorting domain-containing protein</fullName>
    </recommendedName>
</protein>
<dbReference type="EMBL" id="CP138858">
    <property type="protein sequence ID" value="WPJ98134.1"/>
    <property type="molecule type" value="Genomic_DNA"/>
</dbReference>
<keyword evidence="1" id="KW-0472">Membrane</keyword>